<comment type="caution">
    <text evidence="5">The sequence shown here is derived from an EMBL/GenBank/DDBJ whole genome shotgun (WGS) entry which is preliminary data.</text>
</comment>
<dbReference type="Gene3D" id="2.60.40.420">
    <property type="entry name" value="Cupredoxins - blue copper proteins"/>
    <property type="match status" value="1"/>
</dbReference>
<feature type="domain" description="Blue (type 1) copper" evidence="4">
    <location>
        <begin position="34"/>
        <end position="126"/>
    </location>
</feature>
<evidence type="ECO:0000313" key="6">
    <source>
        <dbReference type="Proteomes" id="UP000004508"/>
    </source>
</evidence>
<protein>
    <submittedName>
        <fullName evidence="5">Blue copper protein</fullName>
    </submittedName>
</protein>
<sequence length="126" mass="13437">MKKLIAILLLFSSIAILFTACATGNADASNKPNTVHMKELVFTPTSITIEKGEKVNIVNDVPIGHIIANGTWQNNAPKAGKEPGAAQVNIQFTGNDNQEIGPFSTAGTFQLYCTVHPGMNLTVIVK</sequence>
<keyword evidence="6" id="KW-1185">Reference proteome</keyword>
<dbReference type="OrthoDB" id="162414at2"/>
<dbReference type="SUPFAM" id="SSF49503">
    <property type="entry name" value="Cupredoxins"/>
    <property type="match status" value="1"/>
</dbReference>
<dbReference type="EMBL" id="ADVG01000004">
    <property type="protein sequence ID" value="EFH82997.1"/>
    <property type="molecule type" value="Genomic_DNA"/>
</dbReference>
<keyword evidence="1" id="KW-0479">Metal-binding</keyword>
<dbReference type="Pfam" id="PF00127">
    <property type="entry name" value="Copper-bind"/>
    <property type="match status" value="1"/>
</dbReference>
<dbReference type="Proteomes" id="UP000004508">
    <property type="component" value="Unassembled WGS sequence"/>
</dbReference>
<feature type="chain" id="PRO_5003088685" evidence="3">
    <location>
        <begin position="23"/>
        <end position="126"/>
    </location>
</feature>
<evidence type="ECO:0000256" key="2">
    <source>
        <dbReference type="ARBA" id="ARBA00023008"/>
    </source>
</evidence>
<evidence type="ECO:0000259" key="4">
    <source>
        <dbReference type="Pfam" id="PF00127"/>
    </source>
</evidence>
<accession>D6U3K7</accession>
<dbReference type="STRING" id="485913.Krac_3906"/>
<dbReference type="GO" id="GO:0005507">
    <property type="term" value="F:copper ion binding"/>
    <property type="evidence" value="ECO:0007669"/>
    <property type="project" value="InterPro"/>
</dbReference>
<dbReference type="GO" id="GO:0009055">
    <property type="term" value="F:electron transfer activity"/>
    <property type="evidence" value="ECO:0007669"/>
    <property type="project" value="InterPro"/>
</dbReference>
<dbReference type="AlphaFoldDB" id="D6U3K7"/>
<organism evidence="5 6">
    <name type="scientific">Ktedonobacter racemifer DSM 44963</name>
    <dbReference type="NCBI Taxonomy" id="485913"/>
    <lineage>
        <taxon>Bacteria</taxon>
        <taxon>Bacillati</taxon>
        <taxon>Chloroflexota</taxon>
        <taxon>Ktedonobacteria</taxon>
        <taxon>Ktedonobacterales</taxon>
        <taxon>Ktedonobacteraceae</taxon>
        <taxon>Ktedonobacter</taxon>
    </lineage>
</organism>
<reference evidence="5 6" key="1">
    <citation type="journal article" date="2011" name="Stand. Genomic Sci.">
        <title>Non-contiguous finished genome sequence and contextual data of the filamentous soil bacterium Ktedonobacter racemifer type strain (SOSP1-21).</title>
        <authorList>
            <person name="Chang Y.J."/>
            <person name="Land M."/>
            <person name="Hauser L."/>
            <person name="Chertkov O."/>
            <person name="Del Rio T.G."/>
            <person name="Nolan M."/>
            <person name="Copeland A."/>
            <person name="Tice H."/>
            <person name="Cheng J.F."/>
            <person name="Lucas S."/>
            <person name="Han C."/>
            <person name="Goodwin L."/>
            <person name="Pitluck S."/>
            <person name="Ivanova N."/>
            <person name="Ovchinikova G."/>
            <person name="Pati A."/>
            <person name="Chen A."/>
            <person name="Palaniappan K."/>
            <person name="Mavromatis K."/>
            <person name="Liolios K."/>
            <person name="Brettin T."/>
            <person name="Fiebig A."/>
            <person name="Rohde M."/>
            <person name="Abt B."/>
            <person name="Goker M."/>
            <person name="Detter J.C."/>
            <person name="Woyke T."/>
            <person name="Bristow J."/>
            <person name="Eisen J.A."/>
            <person name="Markowitz V."/>
            <person name="Hugenholtz P."/>
            <person name="Kyrpides N.C."/>
            <person name="Klenk H.P."/>
            <person name="Lapidus A."/>
        </authorList>
    </citation>
    <scope>NUCLEOTIDE SEQUENCE [LARGE SCALE GENOMIC DNA]</scope>
    <source>
        <strain evidence="6">DSM 44963</strain>
    </source>
</reference>
<keyword evidence="2" id="KW-0186">Copper</keyword>
<evidence type="ECO:0000256" key="3">
    <source>
        <dbReference type="SAM" id="SignalP"/>
    </source>
</evidence>
<dbReference type="RefSeq" id="WP_007921515.1">
    <property type="nucleotide sequence ID" value="NZ_ADVG01000004.1"/>
</dbReference>
<keyword evidence="3" id="KW-0732">Signal</keyword>
<dbReference type="InterPro" id="IPR008972">
    <property type="entry name" value="Cupredoxin"/>
</dbReference>
<dbReference type="PROSITE" id="PS51257">
    <property type="entry name" value="PROKAR_LIPOPROTEIN"/>
    <property type="match status" value="1"/>
</dbReference>
<evidence type="ECO:0000256" key="1">
    <source>
        <dbReference type="ARBA" id="ARBA00022723"/>
    </source>
</evidence>
<gene>
    <name evidence="5" type="ORF">Krac_3906</name>
</gene>
<dbReference type="InterPro" id="IPR000923">
    <property type="entry name" value="BlueCu_1"/>
</dbReference>
<name>D6U3K7_KTERA</name>
<proteinExistence type="predicted"/>
<dbReference type="InParanoid" id="D6U3K7"/>
<evidence type="ECO:0000313" key="5">
    <source>
        <dbReference type="EMBL" id="EFH82997.1"/>
    </source>
</evidence>
<feature type="signal peptide" evidence="3">
    <location>
        <begin position="1"/>
        <end position="22"/>
    </location>
</feature>